<organism evidence="6 7">
    <name type="scientific">Kitasatospora xanthocidica</name>
    <dbReference type="NCBI Taxonomy" id="83382"/>
    <lineage>
        <taxon>Bacteria</taxon>
        <taxon>Bacillati</taxon>
        <taxon>Actinomycetota</taxon>
        <taxon>Actinomycetes</taxon>
        <taxon>Kitasatosporales</taxon>
        <taxon>Streptomycetaceae</taxon>
        <taxon>Kitasatospora</taxon>
    </lineage>
</organism>
<dbReference type="Gene3D" id="3.40.50.2000">
    <property type="entry name" value="Glycogen Phosphorylase B"/>
    <property type="match status" value="2"/>
</dbReference>
<dbReference type="EMBL" id="QVIG01000001">
    <property type="protein sequence ID" value="RGD62258.1"/>
    <property type="molecule type" value="Genomic_DNA"/>
</dbReference>
<feature type="region of interest" description="Disordered" evidence="3">
    <location>
        <begin position="376"/>
        <end position="406"/>
    </location>
</feature>
<dbReference type="GO" id="GO:0016758">
    <property type="term" value="F:hexosyltransferase activity"/>
    <property type="evidence" value="ECO:0007669"/>
    <property type="project" value="TreeGrafter"/>
</dbReference>
<evidence type="ECO:0000256" key="1">
    <source>
        <dbReference type="ARBA" id="ARBA00022676"/>
    </source>
</evidence>
<proteinExistence type="predicted"/>
<dbReference type="CDD" id="cd03801">
    <property type="entry name" value="GT4_PimA-like"/>
    <property type="match status" value="1"/>
</dbReference>
<name>A0A373A279_9ACTN</name>
<keyword evidence="2 6" id="KW-0808">Transferase</keyword>
<dbReference type="PANTHER" id="PTHR45947:SF3">
    <property type="entry name" value="SULFOQUINOVOSYL TRANSFERASE SQD2"/>
    <property type="match status" value="1"/>
</dbReference>
<dbReference type="InterPro" id="IPR050194">
    <property type="entry name" value="Glycosyltransferase_grp1"/>
</dbReference>
<dbReference type="Pfam" id="PF13439">
    <property type="entry name" value="Glyco_transf_4"/>
    <property type="match status" value="1"/>
</dbReference>
<keyword evidence="7" id="KW-1185">Reference proteome</keyword>
<evidence type="ECO:0000256" key="2">
    <source>
        <dbReference type="ARBA" id="ARBA00022679"/>
    </source>
</evidence>
<sequence>MGTTLVVTNDFPPRQGGIETFVRAMADRVPGHDVVVYTSAEPGAEHHDAALPYPVIRDRARTLLPTPRATRRAAEIARAHGCDRVWFGAAAPLAAMTPGLRRLVPGIRRTVATTHGHEIWWARTPGARGLLRRIGRGTDVVTYLGAYTRARIAPALGPEARLARLVPGVDPAVFRPAAEDSVGEASAAPVVLCVARLVPRKGQDVLIRALPAIRRAVPGTTLVLVGRGPDEDRLRGLALRLTEPGSVVFTGGLDHAATAGHYAEADVFAMPCRTRRLGLEAEGLGIVFLEAAAAGLPVVVGRSGGAPDTVLDGVTGAVVDGRAPAEVAAALTRILLAPPAERARMGAAGRRWAEEHWTWEASARRLTELLDPAVPLPDPADPATAVNPATAVDPAGTVTPAAPAGA</sequence>
<comment type="caution">
    <text evidence="6">The sequence shown here is derived from an EMBL/GenBank/DDBJ whole genome shotgun (WGS) entry which is preliminary data.</text>
</comment>
<dbReference type="GO" id="GO:1901137">
    <property type="term" value="P:carbohydrate derivative biosynthetic process"/>
    <property type="evidence" value="ECO:0007669"/>
    <property type="project" value="UniProtKB-ARBA"/>
</dbReference>
<keyword evidence="1" id="KW-0328">Glycosyltransferase</keyword>
<dbReference type="AlphaFoldDB" id="A0A373A279"/>
<dbReference type="InterPro" id="IPR028098">
    <property type="entry name" value="Glyco_trans_4-like_N"/>
</dbReference>
<evidence type="ECO:0000259" key="4">
    <source>
        <dbReference type="Pfam" id="PF00534"/>
    </source>
</evidence>
<feature type="compositionally biased region" description="Low complexity" evidence="3">
    <location>
        <begin position="388"/>
        <end position="406"/>
    </location>
</feature>
<feature type="domain" description="Glycosyltransferase subfamily 4-like N-terminal" evidence="5">
    <location>
        <begin position="16"/>
        <end position="172"/>
    </location>
</feature>
<gene>
    <name evidence="6" type="ORF">DR950_34940</name>
</gene>
<evidence type="ECO:0000259" key="5">
    <source>
        <dbReference type="Pfam" id="PF13439"/>
    </source>
</evidence>
<accession>A0A373A279</accession>
<reference evidence="6 7" key="1">
    <citation type="submission" date="2018-08" db="EMBL/GenBank/DDBJ databases">
        <title>Diversity &amp; Physiological Properties of Lignin-Decomposing Actinobacteria from Soil.</title>
        <authorList>
            <person name="Roh S.G."/>
            <person name="Kim S.B."/>
        </authorList>
    </citation>
    <scope>NUCLEOTIDE SEQUENCE [LARGE SCALE GENOMIC DNA]</scope>
    <source>
        <strain evidence="6 7">MMS17-GH009</strain>
    </source>
</reference>
<protein>
    <submittedName>
        <fullName evidence="6">Glycosyltransferase family 1 protein</fullName>
    </submittedName>
</protein>
<dbReference type="InterPro" id="IPR001296">
    <property type="entry name" value="Glyco_trans_1"/>
</dbReference>
<feature type="domain" description="Glycosyl transferase family 1" evidence="4">
    <location>
        <begin position="181"/>
        <end position="352"/>
    </location>
</feature>
<evidence type="ECO:0000313" key="6">
    <source>
        <dbReference type="EMBL" id="RGD62258.1"/>
    </source>
</evidence>
<dbReference type="SUPFAM" id="SSF53756">
    <property type="entry name" value="UDP-Glycosyltransferase/glycogen phosphorylase"/>
    <property type="match status" value="1"/>
</dbReference>
<evidence type="ECO:0000313" key="7">
    <source>
        <dbReference type="Proteomes" id="UP000263377"/>
    </source>
</evidence>
<evidence type="ECO:0000256" key="3">
    <source>
        <dbReference type="SAM" id="MobiDB-lite"/>
    </source>
</evidence>
<dbReference type="Proteomes" id="UP000263377">
    <property type="component" value="Unassembled WGS sequence"/>
</dbReference>
<dbReference type="Pfam" id="PF00534">
    <property type="entry name" value="Glycos_transf_1"/>
    <property type="match status" value="1"/>
</dbReference>
<dbReference type="PANTHER" id="PTHR45947">
    <property type="entry name" value="SULFOQUINOVOSYL TRANSFERASE SQD2"/>
    <property type="match status" value="1"/>
</dbReference>